<feature type="region of interest" description="Disordered" evidence="1">
    <location>
        <begin position="1"/>
        <end position="20"/>
    </location>
</feature>
<evidence type="ECO:0000256" key="1">
    <source>
        <dbReference type="SAM" id="MobiDB-lite"/>
    </source>
</evidence>
<feature type="compositionally biased region" description="Basic and acidic residues" evidence="1">
    <location>
        <begin position="43"/>
        <end position="69"/>
    </location>
</feature>
<dbReference type="Proteomes" id="UP000714420">
    <property type="component" value="Unassembled WGS sequence"/>
</dbReference>
<keyword evidence="3" id="KW-1185">Reference proteome</keyword>
<reference evidence="2 3" key="1">
    <citation type="submission" date="2020-05" db="EMBL/GenBank/DDBJ databases">
        <title>Distinct polysaccharide utilization as determinants for interspecies competition between intestinal Prevotella spp.</title>
        <authorList>
            <person name="Galvez E.J.C."/>
            <person name="Iljazovic A."/>
            <person name="Strowig T."/>
        </authorList>
    </citation>
    <scope>NUCLEOTIDE SEQUENCE [LARGE SCALE GENOMIC DNA]</scope>
    <source>
        <strain evidence="2 3">PMUR</strain>
    </source>
</reference>
<feature type="compositionally biased region" description="Basic and acidic residues" evidence="1">
    <location>
        <begin position="77"/>
        <end position="86"/>
    </location>
</feature>
<name>A0ABX2APE3_9BACT</name>
<evidence type="ECO:0000313" key="3">
    <source>
        <dbReference type="Proteomes" id="UP000714420"/>
    </source>
</evidence>
<gene>
    <name evidence="2" type="ORF">HPS56_05430</name>
</gene>
<protein>
    <submittedName>
        <fullName evidence="2">Uncharacterized protein</fullName>
    </submittedName>
</protein>
<organism evidence="2 3">
    <name type="scientific">Xylanibacter muris</name>
    <dbReference type="NCBI Taxonomy" id="2736290"/>
    <lineage>
        <taxon>Bacteria</taxon>
        <taxon>Pseudomonadati</taxon>
        <taxon>Bacteroidota</taxon>
        <taxon>Bacteroidia</taxon>
        <taxon>Bacteroidales</taxon>
        <taxon>Prevotellaceae</taxon>
        <taxon>Xylanibacter</taxon>
    </lineage>
</organism>
<comment type="caution">
    <text evidence="2">The sequence shown here is derived from an EMBL/GenBank/DDBJ whole genome shotgun (WGS) entry which is preliminary data.</text>
</comment>
<sequence length="100" mass="12188">MEGREKREGRGRMTDRRRAYYRKREHIYYRRRIYIRRRKHIYNVREEERDGDGGAAGREDDEGRKRGETEGGAGTTKEGKETAERAHGHRKDKRRHRRDF</sequence>
<proteinExistence type="predicted"/>
<evidence type="ECO:0000313" key="2">
    <source>
        <dbReference type="EMBL" id="NPD91796.1"/>
    </source>
</evidence>
<feature type="region of interest" description="Disordered" evidence="1">
    <location>
        <begin position="41"/>
        <end position="100"/>
    </location>
</feature>
<accession>A0ABX2APE3</accession>
<dbReference type="EMBL" id="JABKKF010000004">
    <property type="protein sequence ID" value="NPD91796.1"/>
    <property type="molecule type" value="Genomic_DNA"/>
</dbReference>
<feature type="compositionally biased region" description="Basic and acidic residues" evidence="1">
    <location>
        <begin position="1"/>
        <end position="18"/>
    </location>
</feature>
<feature type="compositionally biased region" description="Basic residues" evidence="1">
    <location>
        <begin position="87"/>
        <end position="100"/>
    </location>
</feature>
<dbReference type="RefSeq" id="WP_172275142.1">
    <property type="nucleotide sequence ID" value="NZ_JABKKF010000004.1"/>
</dbReference>